<gene>
    <name evidence="1" type="ORF">OS493_028633</name>
</gene>
<dbReference type="EMBL" id="MU826853">
    <property type="protein sequence ID" value="KAJ7371014.1"/>
    <property type="molecule type" value="Genomic_DNA"/>
</dbReference>
<dbReference type="AlphaFoldDB" id="A0A9W9YYD9"/>
<dbReference type="Proteomes" id="UP001163046">
    <property type="component" value="Unassembled WGS sequence"/>
</dbReference>
<evidence type="ECO:0000313" key="1">
    <source>
        <dbReference type="EMBL" id="KAJ7371014.1"/>
    </source>
</evidence>
<protein>
    <submittedName>
        <fullName evidence="1">Uncharacterized protein</fullName>
    </submittedName>
</protein>
<accession>A0A9W9YYD9</accession>
<keyword evidence="2" id="KW-1185">Reference proteome</keyword>
<evidence type="ECO:0000313" key="2">
    <source>
        <dbReference type="Proteomes" id="UP001163046"/>
    </source>
</evidence>
<sequence>PDKKVDIVSQSMLKKFKKKARALRNLDICDDLLQKMQDIFERIAEKVSGHSGEIHIEDLNRQWDELFEIYGEYKPGYQELTC</sequence>
<proteinExistence type="predicted"/>
<organism evidence="1 2">
    <name type="scientific">Desmophyllum pertusum</name>
    <dbReference type="NCBI Taxonomy" id="174260"/>
    <lineage>
        <taxon>Eukaryota</taxon>
        <taxon>Metazoa</taxon>
        <taxon>Cnidaria</taxon>
        <taxon>Anthozoa</taxon>
        <taxon>Hexacorallia</taxon>
        <taxon>Scleractinia</taxon>
        <taxon>Caryophylliina</taxon>
        <taxon>Caryophylliidae</taxon>
        <taxon>Desmophyllum</taxon>
    </lineage>
</organism>
<dbReference type="OrthoDB" id="5995114at2759"/>
<name>A0A9W9YYD9_9CNID</name>
<feature type="non-terminal residue" evidence="1">
    <location>
        <position position="1"/>
    </location>
</feature>
<comment type="caution">
    <text evidence="1">The sequence shown here is derived from an EMBL/GenBank/DDBJ whole genome shotgun (WGS) entry which is preliminary data.</text>
</comment>
<reference evidence="1" key="1">
    <citation type="submission" date="2023-01" db="EMBL/GenBank/DDBJ databases">
        <title>Genome assembly of the deep-sea coral Lophelia pertusa.</title>
        <authorList>
            <person name="Herrera S."/>
            <person name="Cordes E."/>
        </authorList>
    </citation>
    <scope>NUCLEOTIDE SEQUENCE</scope>
    <source>
        <strain evidence="1">USNM1676648</strain>
        <tissue evidence="1">Polyp</tissue>
    </source>
</reference>